<evidence type="ECO:0000313" key="12">
    <source>
        <dbReference type="Proteomes" id="UP000527616"/>
    </source>
</evidence>
<dbReference type="Pfam" id="PF03734">
    <property type="entry name" value="YkuD"/>
    <property type="match status" value="1"/>
</dbReference>
<dbReference type="InterPro" id="IPR005490">
    <property type="entry name" value="LD_TPept_cat_dom"/>
</dbReference>
<feature type="active site" description="Proton donor/acceptor" evidence="7">
    <location>
        <position position="348"/>
    </location>
</feature>
<organism evidence="11 12">
    <name type="scientific">Naumannella cuiyingiana</name>
    <dbReference type="NCBI Taxonomy" id="1347891"/>
    <lineage>
        <taxon>Bacteria</taxon>
        <taxon>Bacillati</taxon>
        <taxon>Actinomycetota</taxon>
        <taxon>Actinomycetes</taxon>
        <taxon>Propionibacteriales</taxon>
        <taxon>Propionibacteriaceae</taxon>
        <taxon>Naumannella</taxon>
    </lineage>
</organism>
<feature type="signal peptide" evidence="9">
    <location>
        <begin position="1"/>
        <end position="31"/>
    </location>
</feature>
<evidence type="ECO:0000256" key="6">
    <source>
        <dbReference type="ARBA" id="ARBA00023316"/>
    </source>
</evidence>
<keyword evidence="2" id="KW-0808">Transferase</keyword>
<dbReference type="InterPro" id="IPR050979">
    <property type="entry name" value="LD-transpeptidase"/>
</dbReference>
<dbReference type="CDD" id="cd16913">
    <property type="entry name" value="YkuD_like"/>
    <property type="match status" value="1"/>
</dbReference>
<dbReference type="AlphaFoldDB" id="A0A7Z0IJL5"/>
<dbReference type="CDD" id="cd13432">
    <property type="entry name" value="LDT_IgD_like_2"/>
    <property type="match status" value="1"/>
</dbReference>
<dbReference type="GO" id="GO:0008360">
    <property type="term" value="P:regulation of cell shape"/>
    <property type="evidence" value="ECO:0007669"/>
    <property type="project" value="UniProtKB-UniRule"/>
</dbReference>
<evidence type="ECO:0000256" key="1">
    <source>
        <dbReference type="ARBA" id="ARBA00004752"/>
    </source>
</evidence>
<sequence length="418" mass="44978">MSQADRRWRRWLAAPIALIAVAAAGCGPESAGGPADDTRPTPVASAPVDTTAAPTPTPEPGPAAAKLNVADGAKRVKVDTVLKVEAAPGTRIESVRIEHGNGDAKGKQDGPVAGELADDGATWEASEGLDPGEKYRATLKLSGADGESVEQRSQFSTAELTLDDQVYPETATSDGETYGVGMPIQITFDLPVKDRAAVEKRLRVTAEPAQQGSWHWFSDTVVRYRPETYWKAGSKIKLDAYLNGVSVGGGRYGQQSVHEKFNIGKNVVEKVDLRKHTLQYIEDGKVTKTLPISAGKEGFTTRSGIKVISEKSDSRQMNSETVSIYGSEAYNLKVQWAMRITNSGEFLHAAPWNAGNMGETNASHGCTGLDTDDAYWLYERSPIGTPVEYTGSDSETDPDNGYGDWNLSFADYRKGSAL</sequence>
<dbReference type="UniPathway" id="UPA00219"/>
<dbReference type="GO" id="GO:0018104">
    <property type="term" value="P:peptidoglycan-protein cross-linking"/>
    <property type="evidence" value="ECO:0007669"/>
    <property type="project" value="TreeGrafter"/>
</dbReference>
<keyword evidence="5" id="KW-0012">Acyltransferase</keyword>
<dbReference type="Pfam" id="PF17964">
    <property type="entry name" value="Big_10"/>
    <property type="match status" value="1"/>
</dbReference>
<dbReference type="PROSITE" id="PS52029">
    <property type="entry name" value="LD_TPASE"/>
    <property type="match status" value="1"/>
</dbReference>
<keyword evidence="3 7" id="KW-0133">Cell shape</keyword>
<dbReference type="PROSITE" id="PS51257">
    <property type="entry name" value="PROKAR_LIPOPROTEIN"/>
    <property type="match status" value="1"/>
</dbReference>
<evidence type="ECO:0000256" key="9">
    <source>
        <dbReference type="SAM" id="SignalP"/>
    </source>
</evidence>
<dbReference type="RefSeq" id="WP_179443707.1">
    <property type="nucleotide sequence ID" value="NZ_JACBZS010000001.1"/>
</dbReference>
<dbReference type="EMBL" id="JACBZS010000001">
    <property type="protein sequence ID" value="NYI69665.1"/>
    <property type="molecule type" value="Genomic_DNA"/>
</dbReference>
<dbReference type="GO" id="GO:0071972">
    <property type="term" value="F:peptidoglycan L,D-transpeptidase activity"/>
    <property type="evidence" value="ECO:0007669"/>
    <property type="project" value="TreeGrafter"/>
</dbReference>
<keyword evidence="6 7" id="KW-0961">Cell wall biogenesis/degradation</keyword>
<accession>A0A7Z0IJL5</accession>
<evidence type="ECO:0000256" key="7">
    <source>
        <dbReference type="PROSITE-ProRule" id="PRU01373"/>
    </source>
</evidence>
<dbReference type="PANTHER" id="PTHR30582">
    <property type="entry name" value="L,D-TRANSPEPTIDASE"/>
    <property type="match status" value="1"/>
</dbReference>
<evidence type="ECO:0000256" key="5">
    <source>
        <dbReference type="ARBA" id="ARBA00023315"/>
    </source>
</evidence>
<feature type="chain" id="PRO_5038972689" evidence="9">
    <location>
        <begin position="32"/>
        <end position="418"/>
    </location>
</feature>
<evidence type="ECO:0000256" key="2">
    <source>
        <dbReference type="ARBA" id="ARBA00022679"/>
    </source>
</evidence>
<dbReference type="Gene3D" id="2.60.40.3780">
    <property type="match status" value="1"/>
</dbReference>
<dbReference type="Gene3D" id="2.40.440.10">
    <property type="entry name" value="L,D-transpeptidase catalytic domain-like"/>
    <property type="match status" value="1"/>
</dbReference>
<comment type="pathway">
    <text evidence="1 7">Cell wall biogenesis; peptidoglycan biosynthesis.</text>
</comment>
<name>A0A7Z0IJL5_9ACTN</name>
<dbReference type="GO" id="GO:0005576">
    <property type="term" value="C:extracellular region"/>
    <property type="evidence" value="ECO:0007669"/>
    <property type="project" value="TreeGrafter"/>
</dbReference>
<evidence type="ECO:0000256" key="4">
    <source>
        <dbReference type="ARBA" id="ARBA00022984"/>
    </source>
</evidence>
<dbReference type="PANTHER" id="PTHR30582:SF2">
    <property type="entry name" value="L,D-TRANSPEPTIDASE YCIB-RELATED"/>
    <property type="match status" value="1"/>
</dbReference>
<evidence type="ECO:0000256" key="3">
    <source>
        <dbReference type="ARBA" id="ARBA00022960"/>
    </source>
</evidence>
<feature type="domain" description="L,D-TPase catalytic" evidence="10">
    <location>
        <begin position="267"/>
        <end position="390"/>
    </location>
</feature>
<keyword evidence="11" id="KW-0449">Lipoprotein</keyword>
<comment type="caution">
    <text evidence="11">The sequence shown here is derived from an EMBL/GenBank/DDBJ whole genome shotgun (WGS) entry which is preliminary data.</text>
</comment>
<dbReference type="GO" id="GO:0071555">
    <property type="term" value="P:cell wall organization"/>
    <property type="evidence" value="ECO:0007669"/>
    <property type="project" value="UniProtKB-UniRule"/>
</dbReference>
<keyword evidence="4 7" id="KW-0573">Peptidoglycan synthesis</keyword>
<proteinExistence type="predicted"/>
<evidence type="ECO:0000259" key="10">
    <source>
        <dbReference type="PROSITE" id="PS52029"/>
    </source>
</evidence>
<evidence type="ECO:0000256" key="8">
    <source>
        <dbReference type="SAM" id="MobiDB-lite"/>
    </source>
</evidence>
<feature type="region of interest" description="Disordered" evidence="8">
    <location>
        <begin position="27"/>
        <end position="63"/>
    </location>
</feature>
<feature type="compositionally biased region" description="Low complexity" evidence="8">
    <location>
        <begin position="40"/>
        <end position="54"/>
    </location>
</feature>
<dbReference type="Proteomes" id="UP000527616">
    <property type="component" value="Unassembled WGS sequence"/>
</dbReference>
<dbReference type="InterPro" id="IPR038063">
    <property type="entry name" value="Transpep_catalytic_dom"/>
</dbReference>
<evidence type="ECO:0000313" key="11">
    <source>
        <dbReference type="EMBL" id="NYI69665.1"/>
    </source>
</evidence>
<keyword evidence="9" id="KW-0732">Signal</keyword>
<dbReference type="SUPFAM" id="SSF141523">
    <property type="entry name" value="L,D-transpeptidase catalytic domain-like"/>
    <property type="match status" value="1"/>
</dbReference>
<dbReference type="Gene3D" id="2.60.40.3710">
    <property type="match status" value="1"/>
</dbReference>
<dbReference type="GO" id="GO:0016746">
    <property type="term" value="F:acyltransferase activity"/>
    <property type="evidence" value="ECO:0007669"/>
    <property type="project" value="UniProtKB-KW"/>
</dbReference>
<keyword evidence="12" id="KW-1185">Reference proteome</keyword>
<feature type="active site" description="Nucleophile" evidence="7">
    <location>
        <position position="366"/>
    </location>
</feature>
<gene>
    <name evidence="11" type="ORF">GGQ54_000225</name>
</gene>
<dbReference type="InterPro" id="IPR041280">
    <property type="entry name" value="Big_10"/>
</dbReference>
<protein>
    <submittedName>
        <fullName evidence="11">Lipoprotein-anchoring transpeptidase ErfK/SrfK</fullName>
    </submittedName>
</protein>
<reference evidence="11 12" key="1">
    <citation type="submission" date="2020-07" db="EMBL/GenBank/DDBJ databases">
        <title>Sequencing the genomes of 1000 actinobacteria strains.</title>
        <authorList>
            <person name="Klenk H.-P."/>
        </authorList>
    </citation>
    <scope>NUCLEOTIDE SEQUENCE [LARGE SCALE GENOMIC DNA]</scope>
    <source>
        <strain evidence="11 12">DSM 103164</strain>
    </source>
</reference>